<organism evidence="1 2">
    <name type="scientific">Vibrio eleionomae</name>
    <dbReference type="NCBI Taxonomy" id="2653505"/>
    <lineage>
        <taxon>Bacteria</taxon>
        <taxon>Pseudomonadati</taxon>
        <taxon>Pseudomonadota</taxon>
        <taxon>Gammaproteobacteria</taxon>
        <taxon>Vibrionales</taxon>
        <taxon>Vibrionaceae</taxon>
        <taxon>Vibrio</taxon>
    </lineage>
</organism>
<gene>
    <name evidence="1" type="ORF">F9817_12810</name>
</gene>
<evidence type="ECO:0000313" key="1">
    <source>
        <dbReference type="EMBL" id="MZI94073.1"/>
    </source>
</evidence>
<keyword evidence="2" id="KW-1185">Reference proteome</keyword>
<reference evidence="1 2" key="1">
    <citation type="submission" date="2019-10" db="EMBL/GenBank/DDBJ databases">
        <title>Vibrio sp. nov. isolated from a shrimp pond.</title>
        <authorList>
            <person name="Gomez-Gil B."/>
            <person name="Enciso-Ibarra J."/>
            <person name="Enciso-Ibarra K."/>
            <person name="Bolan-Mejia C."/>
        </authorList>
    </citation>
    <scope>NUCLEOTIDE SEQUENCE [LARGE SCALE GENOMIC DNA]</scope>
    <source>
        <strain evidence="1 2">CAIM 722</strain>
    </source>
</reference>
<protein>
    <submittedName>
        <fullName evidence="1">Uncharacterized protein</fullName>
    </submittedName>
</protein>
<dbReference type="EMBL" id="WEKT01000022">
    <property type="protein sequence ID" value="MZI94073.1"/>
    <property type="molecule type" value="Genomic_DNA"/>
</dbReference>
<evidence type="ECO:0000313" key="2">
    <source>
        <dbReference type="Proteomes" id="UP000462621"/>
    </source>
</evidence>
<dbReference type="Proteomes" id="UP000462621">
    <property type="component" value="Unassembled WGS sequence"/>
</dbReference>
<dbReference type="AlphaFoldDB" id="A0A7X4RV11"/>
<dbReference type="RefSeq" id="WP_161156125.1">
    <property type="nucleotide sequence ID" value="NZ_WEKT01000022.1"/>
</dbReference>
<proteinExistence type="predicted"/>
<comment type="caution">
    <text evidence="1">The sequence shown here is derived from an EMBL/GenBank/DDBJ whole genome shotgun (WGS) entry which is preliminary data.</text>
</comment>
<accession>A0A7X4RV11</accession>
<sequence length="381" mass="44352">MSELEKLISIPKLYSVEQDLEPVKIIPEKIRAGICVNREMPDIGGEGFSIEHTEVFPFFRSSKGDSFKRYQSAIQASKRVIEFEKIDVYYQDFPTFLKKLGILARSQFKENIIQAIKEKSEKFKKYERYEINGLWLEFPEYISFPNSDSTAYLLQDDIYDVLLDCPFDFFAYGNAQGLLFISKDFLSKMKSGYPICQHFFLEINNGKDFMVFEAKAKEKIVETPHVEFRVDALKDMHFVTEDMCIRHMYHFQVNFKNAKETQLVASLYCDDLVADVTSFEEGDGTYKVFFKCEGIDGKLETNFQDLLNFSFSNIPFEAGEKISLHVSQHNDKNKQKIFTGIKRLVLDRGNSIDIYITPHHQVLKPENFGMFRIGDLVHDDR</sequence>
<name>A0A7X4RV11_9VIBR</name>